<protein>
    <submittedName>
        <fullName evidence="1">Uncharacterized protein</fullName>
    </submittedName>
</protein>
<organism evidence="1">
    <name type="scientific">marine sediment metagenome</name>
    <dbReference type="NCBI Taxonomy" id="412755"/>
    <lineage>
        <taxon>unclassified sequences</taxon>
        <taxon>metagenomes</taxon>
        <taxon>ecological metagenomes</taxon>
    </lineage>
</organism>
<name>A0A0F8ZVE4_9ZZZZ</name>
<gene>
    <name evidence="1" type="ORF">LCGC14_2924750</name>
</gene>
<comment type="caution">
    <text evidence="1">The sequence shown here is derived from an EMBL/GenBank/DDBJ whole genome shotgun (WGS) entry which is preliminary data.</text>
</comment>
<dbReference type="EMBL" id="LAZR01058225">
    <property type="protein sequence ID" value="KKK70359.1"/>
    <property type="molecule type" value="Genomic_DNA"/>
</dbReference>
<dbReference type="AlphaFoldDB" id="A0A0F8ZVE4"/>
<accession>A0A0F8ZVE4</accession>
<reference evidence="1" key="1">
    <citation type="journal article" date="2015" name="Nature">
        <title>Complex archaea that bridge the gap between prokaryotes and eukaryotes.</title>
        <authorList>
            <person name="Spang A."/>
            <person name="Saw J.H."/>
            <person name="Jorgensen S.L."/>
            <person name="Zaremba-Niedzwiedzka K."/>
            <person name="Martijn J."/>
            <person name="Lind A.E."/>
            <person name="van Eijk R."/>
            <person name="Schleper C."/>
            <person name="Guy L."/>
            <person name="Ettema T.J."/>
        </authorList>
    </citation>
    <scope>NUCLEOTIDE SEQUENCE</scope>
</reference>
<sequence length="45" mass="5051">PRHDAIAAVKAALAELPGFQMTTNLYKRLAQIGLFDARQQKGRKR</sequence>
<feature type="non-terminal residue" evidence="1">
    <location>
        <position position="1"/>
    </location>
</feature>
<proteinExistence type="predicted"/>
<evidence type="ECO:0000313" key="1">
    <source>
        <dbReference type="EMBL" id="KKK70359.1"/>
    </source>
</evidence>